<protein>
    <recommendedName>
        <fullName evidence="3 8">Histidinol-phosphatase</fullName>
        <shortName evidence="8">HolPase</shortName>
        <ecNumber evidence="3 8">3.1.3.15</ecNumber>
    </recommendedName>
</protein>
<dbReference type="Pfam" id="PF02811">
    <property type="entry name" value="PHP"/>
    <property type="match status" value="1"/>
</dbReference>
<evidence type="ECO:0000256" key="7">
    <source>
        <dbReference type="ARBA" id="ARBA00049158"/>
    </source>
</evidence>
<dbReference type="EMBL" id="JXRR01000017">
    <property type="protein sequence ID" value="KIL46340.1"/>
    <property type="molecule type" value="Genomic_DNA"/>
</dbReference>
<comment type="pathway">
    <text evidence="1 8">Amino-acid biosynthesis; L-histidine biosynthesis; L-histidine from 5-phospho-alpha-D-ribose 1-diphosphate: step 8/9.</text>
</comment>
<reference evidence="10 11" key="1">
    <citation type="submission" date="2015-01" db="EMBL/GenBank/DDBJ databases">
        <title>Jeotgalibacillus campisalis genome sequencing.</title>
        <authorList>
            <person name="Goh K.M."/>
            <person name="Chan K.-G."/>
            <person name="Yaakop A.S."/>
            <person name="Ee R."/>
            <person name="Gan H.M."/>
            <person name="Chan C.S."/>
        </authorList>
    </citation>
    <scope>NUCLEOTIDE SEQUENCE [LARGE SCALE GENOMIC DNA]</scope>
    <source>
        <strain evidence="10 11">SF-57</strain>
    </source>
</reference>
<feature type="domain" description="PHP" evidence="9">
    <location>
        <begin position="5"/>
        <end position="214"/>
    </location>
</feature>
<comment type="similarity">
    <text evidence="2 8">Belongs to the PHP hydrolase family. HisK subfamily.</text>
</comment>
<evidence type="ECO:0000256" key="6">
    <source>
        <dbReference type="ARBA" id="ARBA00023102"/>
    </source>
</evidence>
<dbReference type="GO" id="GO:0000105">
    <property type="term" value="P:L-histidine biosynthetic process"/>
    <property type="evidence" value="ECO:0007669"/>
    <property type="project" value="UniProtKB-UniRule"/>
</dbReference>
<dbReference type="PATRIC" id="fig|220754.4.peg.3027"/>
<dbReference type="AlphaFoldDB" id="A0A0C2R7X0"/>
<dbReference type="OrthoDB" id="9775255at2"/>
<evidence type="ECO:0000256" key="2">
    <source>
        <dbReference type="ARBA" id="ARBA00009152"/>
    </source>
</evidence>
<dbReference type="Gene3D" id="3.20.20.140">
    <property type="entry name" value="Metal-dependent hydrolases"/>
    <property type="match status" value="1"/>
</dbReference>
<gene>
    <name evidence="10" type="ORF">KR50_30150</name>
</gene>
<dbReference type="PANTHER" id="PTHR21039">
    <property type="entry name" value="HISTIDINOL PHOSPHATASE-RELATED"/>
    <property type="match status" value="1"/>
</dbReference>
<comment type="caution">
    <text evidence="10">The sequence shown here is derived from an EMBL/GenBank/DDBJ whole genome shotgun (WGS) entry which is preliminary data.</text>
</comment>
<dbReference type="EC" id="3.1.3.15" evidence="3 8"/>
<evidence type="ECO:0000256" key="8">
    <source>
        <dbReference type="RuleBase" id="RU366003"/>
    </source>
</evidence>
<evidence type="ECO:0000313" key="10">
    <source>
        <dbReference type="EMBL" id="KIL46340.1"/>
    </source>
</evidence>
<dbReference type="InterPro" id="IPR016195">
    <property type="entry name" value="Pol/histidinol_Pase-like"/>
</dbReference>
<sequence length="269" mass="30750">MKLRDGHVHSPYCPHGTKDSFKMYIERALKLGYTELSFTEHAPLPPSFEDPAPERDSGMKLEFLERYLFDLSLLKNEYKKDLIIHAGLEIDYIEGFEEETSRFIAEYGPALDDSILSVHFLLKDGNYDCMDFSDTVFSTMVTRYGSVDQVHDAYYQTVLASVKADLGPFKPKRIGHMTLSRKFQHRFKPAHSHKKIISGILHEIKKGEYELDYNGAGIFKPYCLEPYPSDDIVKEAFSLGIPLVYGSDAHQSKDLHQGRDQLLFPDALS</sequence>
<dbReference type="InterPro" id="IPR010140">
    <property type="entry name" value="Histidinol_P_phosphatase_HisJ"/>
</dbReference>
<dbReference type="PANTHER" id="PTHR21039:SF0">
    <property type="entry name" value="HISTIDINOL-PHOSPHATASE"/>
    <property type="match status" value="1"/>
</dbReference>
<evidence type="ECO:0000256" key="5">
    <source>
        <dbReference type="ARBA" id="ARBA00022801"/>
    </source>
</evidence>
<name>A0A0C2R7X0_9BACL</name>
<dbReference type="NCBIfam" id="TIGR01856">
    <property type="entry name" value="hisJ_fam"/>
    <property type="match status" value="1"/>
</dbReference>
<dbReference type="Proteomes" id="UP000031972">
    <property type="component" value="Unassembled WGS sequence"/>
</dbReference>
<dbReference type="GO" id="GO:0004401">
    <property type="term" value="F:histidinol-phosphatase activity"/>
    <property type="evidence" value="ECO:0007669"/>
    <property type="project" value="UniProtKB-UniRule"/>
</dbReference>
<comment type="catalytic activity">
    <reaction evidence="7 8">
        <text>L-histidinol phosphate + H2O = L-histidinol + phosphate</text>
        <dbReference type="Rhea" id="RHEA:14465"/>
        <dbReference type="ChEBI" id="CHEBI:15377"/>
        <dbReference type="ChEBI" id="CHEBI:43474"/>
        <dbReference type="ChEBI" id="CHEBI:57699"/>
        <dbReference type="ChEBI" id="CHEBI:57980"/>
        <dbReference type="EC" id="3.1.3.15"/>
    </reaction>
</comment>
<evidence type="ECO:0000313" key="11">
    <source>
        <dbReference type="Proteomes" id="UP000031972"/>
    </source>
</evidence>
<dbReference type="SUPFAM" id="SSF89550">
    <property type="entry name" value="PHP domain-like"/>
    <property type="match status" value="1"/>
</dbReference>
<keyword evidence="4 8" id="KW-0028">Amino-acid biosynthesis</keyword>
<evidence type="ECO:0000256" key="1">
    <source>
        <dbReference type="ARBA" id="ARBA00004970"/>
    </source>
</evidence>
<keyword evidence="6 8" id="KW-0368">Histidine biosynthesis</keyword>
<keyword evidence="5 8" id="KW-0378">Hydrolase</keyword>
<evidence type="ECO:0000256" key="4">
    <source>
        <dbReference type="ARBA" id="ARBA00022605"/>
    </source>
</evidence>
<dbReference type="GO" id="GO:0005737">
    <property type="term" value="C:cytoplasm"/>
    <property type="evidence" value="ECO:0007669"/>
    <property type="project" value="TreeGrafter"/>
</dbReference>
<dbReference type="InterPro" id="IPR004013">
    <property type="entry name" value="PHP_dom"/>
</dbReference>
<dbReference type="CDD" id="cd12110">
    <property type="entry name" value="PHP_HisPPase_Hisj_like"/>
    <property type="match status" value="1"/>
</dbReference>
<organism evidence="10 11">
    <name type="scientific">Jeotgalibacillus campisalis</name>
    <dbReference type="NCBI Taxonomy" id="220754"/>
    <lineage>
        <taxon>Bacteria</taxon>
        <taxon>Bacillati</taxon>
        <taxon>Bacillota</taxon>
        <taxon>Bacilli</taxon>
        <taxon>Bacillales</taxon>
        <taxon>Caryophanaceae</taxon>
        <taxon>Jeotgalibacillus</taxon>
    </lineage>
</organism>
<accession>A0A0C2R7X0</accession>
<evidence type="ECO:0000259" key="9">
    <source>
        <dbReference type="Pfam" id="PF02811"/>
    </source>
</evidence>
<dbReference type="NCBIfam" id="NF005996">
    <property type="entry name" value="PRK08123.1"/>
    <property type="match status" value="1"/>
</dbReference>
<dbReference type="RefSeq" id="WP_041060129.1">
    <property type="nucleotide sequence ID" value="NZ_JXRR01000017.1"/>
</dbReference>
<evidence type="ECO:0000256" key="3">
    <source>
        <dbReference type="ARBA" id="ARBA00013085"/>
    </source>
</evidence>
<keyword evidence="11" id="KW-1185">Reference proteome</keyword>
<dbReference type="UniPathway" id="UPA00031">
    <property type="reaction ID" value="UER00013"/>
</dbReference>
<proteinExistence type="inferred from homology"/>